<reference evidence="1 2" key="1">
    <citation type="submission" date="2021-01" db="EMBL/GenBank/DDBJ databases">
        <title>Streptomyces acididurans sp. nov., isolated from a peat swamp forest soil.</title>
        <authorList>
            <person name="Chantavorakit T."/>
            <person name="Duangmal K."/>
        </authorList>
    </citation>
    <scope>NUCLEOTIDE SEQUENCE [LARGE SCALE GENOMIC DNA]</scope>
    <source>
        <strain evidence="1 2">KK5PA1</strain>
    </source>
</reference>
<sequence length="213" mass="22278">MVTRRNPGGPPTVAPGMGWYEQELGWPVTGTVPPGLVTGVRFDVLDAPAEAGFAMLGRFSRPGLLGPVALEGHRIRLLVAAGSAEELPGLLEWLEWAGLGLDLAALGAGQAMRAPAHPDWGRREAAYDRSAPVWLRPPRPGLDVESTVPALRLGGGAGQSDGAGAPIGLPALVAALATACHRIALRTRSQDQPWAFSYASRMVAGTRPRSLTS</sequence>
<protein>
    <recommendedName>
        <fullName evidence="3">Proline-rich protein</fullName>
    </recommendedName>
</protein>
<comment type="caution">
    <text evidence="1">The sequence shown here is derived from an EMBL/GenBank/DDBJ whole genome shotgun (WGS) entry which is preliminary data.</text>
</comment>
<keyword evidence="2" id="KW-1185">Reference proteome</keyword>
<name>A0ABS2U213_9ACTN</name>
<evidence type="ECO:0000313" key="2">
    <source>
        <dbReference type="Proteomes" id="UP000749040"/>
    </source>
</evidence>
<proteinExistence type="predicted"/>
<dbReference type="EMBL" id="JADKYB010000018">
    <property type="protein sequence ID" value="MBM9508565.1"/>
    <property type="molecule type" value="Genomic_DNA"/>
</dbReference>
<evidence type="ECO:0000313" key="1">
    <source>
        <dbReference type="EMBL" id="MBM9508565.1"/>
    </source>
</evidence>
<dbReference type="InterPro" id="IPR047919">
    <property type="entry name" value="SCO3374-like"/>
</dbReference>
<organism evidence="1 2">
    <name type="scientific">Actinacidiphila acididurans</name>
    <dbReference type="NCBI Taxonomy" id="2784346"/>
    <lineage>
        <taxon>Bacteria</taxon>
        <taxon>Bacillati</taxon>
        <taxon>Actinomycetota</taxon>
        <taxon>Actinomycetes</taxon>
        <taxon>Kitasatosporales</taxon>
        <taxon>Streptomycetaceae</taxon>
        <taxon>Actinacidiphila</taxon>
    </lineage>
</organism>
<dbReference type="NCBIfam" id="NF040464">
    <property type="entry name" value="SCO3374_fam"/>
    <property type="match status" value="1"/>
</dbReference>
<dbReference type="Proteomes" id="UP000749040">
    <property type="component" value="Unassembled WGS sequence"/>
</dbReference>
<accession>A0ABS2U213</accession>
<evidence type="ECO:0008006" key="3">
    <source>
        <dbReference type="Google" id="ProtNLM"/>
    </source>
</evidence>
<gene>
    <name evidence="1" type="ORF">ITX44_29240</name>
</gene>